<dbReference type="RefSeq" id="WP_068701575.1">
    <property type="nucleotide sequence ID" value="NZ_BDCR01000001.1"/>
</dbReference>
<reference evidence="2" key="1">
    <citation type="submission" date="2016-04" db="EMBL/GenBank/DDBJ databases">
        <title>Draft genome sequence of Paludibacter jiangxiensis strain NM7.</title>
        <authorList>
            <person name="Qiu Y."/>
            <person name="Matsuura N."/>
            <person name="Ohashi A."/>
            <person name="Tourlousse M.D."/>
            <person name="Sekiguchi Y."/>
        </authorList>
    </citation>
    <scope>NUCLEOTIDE SEQUENCE [LARGE SCALE GENOMIC DNA]</scope>
    <source>
        <strain evidence="2">NM7</strain>
    </source>
</reference>
<dbReference type="AlphaFoldDB" id="A0A170YJC5"/>
<accession>A0A170YJC5</accession>
<keyword evidence="2" id="KW-1185">Reference proteome</keyword>
<dbReference type="EMBL" id="BDCR01000001">
    <property type="protein sequence ID" value="GAT61853.1"/>
    <property type="molecule type" value="Genomic_DNA"/>
</dbReference>
<dbReference type="PANTHER" id="PTHR41368">
    <property type="entry name" value="PROTEIN YGHO"/>
    <property type="match status" value="1"/>
</dbReference>
<evidence type="ECO:0000313" key="1">
    <source>
        <dbReference type="EMBL" id="GAT61853.1"/>
    </source>
</evidence>
<reference evidence="2" key="2">
    <citation type="journal article" date="2017" name="Genome Announc.">
        <title>Draft genome sequence of Paludibacter jiangxiensis NM7(T), a propionate-producing fermentative bacterium.</title>
        <authorList>
            <person name="Qiu Y.-L."/>
            <person name="Tourlousse D.M."/>
            <person name="Matsuura N."/>
            <person name="Ohashi A."/>
            <person name="Sekiguchi Y."/>
        </authorList>
    </citation>
    <scope>NUCLEOTIDE SEQUENCE [LARGE SCALE GENOMIC DNA]</scope>
    <source>
        <strain evidence="2">NM7</strain>
    </source>
</reference>
<dbReference type="OrthoDB" id="9806005at2"/>
<dbReference type="Gene3D" id="3.40.630.30">
    <property type="match status" value="1"/>
</dbReference>
<proteinExistence type="predicted"/>
<name>A0A170YJC5_9BACT</name>
<comment type="caution">
    <text evidence="1">The sequence shown here is derived from an EMBL/GenBank/DDBJ whole genome shotgun (WGS) entry which is preliminary data.</text>
</comment>
<dbReference type="STRING" id="681398.PJIAN_1439"/>
<dbReference type="SUPFAM" id="SSF55729">
    <property type="entry name" value="Acyl-CoA N-acyltransferases (Nat)"/>
    <property type="match status" value="1"/>
</dbReference>
<evidence type="ECO:0008006" key="3">
    <source>
        <dbReference type="Google" id="ProtNLM"/>
    </source>
</evidence>
<dbReference type="PANTHER" id="PTHR41368:SF1">
    <property type="entry name" value="PROTEIN YGHO"/>
    <property type="match status" value="1"/>
</dbReference>
<dbReference type="Proteomes" id="UP000076586">
    <property type="component" value="Unassembled WGS sequence"/>
</dbReference>
<sequence length="376" mass="43423">MSIIIKEVTSKRELKKFVMFGIKMYSNHPYAAPPLLMDDMTVLSREKNPSFEVCDAAYFMAFRDGEMVGRVAAIVNHKANEHWNNKHARFGWLDMIDDIEVTRALLSTAEKWALERGMDSIQGPAGFTDFDREGMLVWGFDKPGTMATNYNFPYYPEHMEELGYTKDIDWKEYNVQIPAVFPEKHFRIADIVKAKHKLTPKKFHSSKEIVKQYGNKIFDLLNICYKDLYGFSMLSQAQMDFYIKTYLTFVRLDLICVIVNENDEVVAVGISMPSMTKALQRIKGKLFPTGWMHMLKALKGKSDVIDLYLMAVRPDYQPKGASALLFSELIPQYAKSGFKYAETNPELETNHKVSTLWDSFETTHVKTRRAYSKKLK</sequence>
<dbReference type="InterPro" id="IPR039968">
    <property type="entry name" value="BcerS-like"/>
</dbReference>
<organism evidence="1 2">
    <name type="scientific">Paludibacter jiangxiensis</name>
    <dbReference type="NCBI Taxonomy" id="681398"/>
    <lineage>
        <taxon>Bacteria</taxon>
        <taxon>Pseudomonadati</taxon>
        <taxon>Bacteroidota</taxon>
        <taxon>Bacteroidia</taxon>
        <taxon>Bacteroidales</taxon>
        <taxon>Paludibacteraceae</taxon>
        <taxon>Paludibacter</taxon>
    </lineage>
</organism>
<dbReference type="InterPro" id="IPR016181">
    <property type="entry name" value="Acyl_CoA_acyltransferase"/>
</dbReference>
<protein>
    <recommendedName>
        <fullName evidence="3">N-acetyltransferase domain-containing protein</fullName>
    </recommendedName>
</protein>
<evidence type="ECO:0000313" key="2">
    <source>
        <dbReference type="Proteomes" id="UP000076586"/>
    </source>
</evidence>
<gene>
    <name evidence="1" type="ORF">PJIAN_1439</name>
</gene>